<sequence>MFSPIKGLKIQDDNCYHFKGKASDTLDFLSKINIFVGENNSGKSRLMRSFLASDLKYIPEGCDLDILNQFIKNLKQDIDSYLENNGISDNDLSIQDIHEIEQITYIDSLFELPSRLDILMSKIIKLPDNKGPGGFIGTSRGNKKYSEISNDLIEILKRNLSNLSIYNDGKTFKDILEVPSFSRIYIPILRGVRPINYEIESNIRKFTKVDVYRSRTRDDYFHGEESGFEIFSGLNSYTQIKSYLLGNLQKRKLIKDYENYLSKNFFYNKPVVLIPSEENDTLIIKIGDEIEMPIYNLGDGIQSIIILTLPMFLHKGEHALFFIEEPEKLLHPGLQRKLIDTFLNEDGYENYQFFMTTHSNHFLDITFDFPNISIYALKKELKYESENKEEKIPEFYIENLSYGDSSSLELLGVRNSSVFLSNCTIWVEGITDRLYFKHYLELYKKYLYNKYLKCPEKKEYFEFKEDFHYSFVEYGGGNITHWSFLDNEETDNTINVDRLCSRLFLIVDKDEGKEKRHQALKKKLGDKFYPLEAREVENLISKKVLLAIIKEYEGEDPDIQDFNERDYRDEPLGKFIERKLNKKKRKGSYSADSGTISSKYQFCKKAIKYTKQWDDLSNEAMSICEKIYKFIKEHNK</sequence>
<dbReference type="InterPro" id="IPR027417">
    <property type="entry name" value="P-loop_NTPase"/>
</dbReference>
<dbReference type="RefSeq" id="WP_310576350.1">
    <property type="nucleotide sequence ID" value="NZ_JAVKPK010000045.1"/>
</dbReference>
<dbReference type="InterPro" id="IPR003959">
    <property type="entry name" value="ATPase_AAA_core"/>
</dbReference>
<organism evidence="2 3">
    <name type="scientific">Methanosarcina baikalica</name>
    <dbReference type="NCBI Taxonomy" id="3073890"/>
    <lineage>
        <taxon>Archaea</taxon>
        <taxon>Methanobacteriati</taxon>
        <taxon>Methanobacteriota</taxon>
        <taxon>Stenosarchaea group</taxon>
        <taxon>Methanomicrobia</taxon>
        <taxon>Methanosarcinales</taxon>
        <taxon>Methanosarcinaceae</taxon>
        <taxon>Methanosarcina</taxon>
    </lineage>
</organism>
<dbReference type="Gene3D" id="3.40.50.300">
    <property type="entry name" value="P-loop containing nucleotide triphosphate hydrolases"/>
    <property type="match status" value="1"/>
</dbReference>
<dbReference type="Proteomes" id="UP001246244">
    <property type="component" value="Unassembled WGS sequence"/>
</dbReference>
<name>A0ABU2D2Y1_9EURY</name>
<reference evidence="3" key="1">
    <citation type="submission" date="2023-07" db="EMBL/GenBank/DDBJ databases">
        <title>Whole-genome sequencing of a new Methanosarcina sp. Z-7115.</title>
        <authorList>
            <person name="Zhilina T.N."/>
            <person name="Merkel A.Y."/>
        </authorList>
    </citation>
    <scope>NUCLEOTIDE SEQUENCE [LARGE SCALE GENOMIC DNA]</scope>
    <source>
        <strain evidence="3">Z-7115</strain>
    </source>
</reference>
<comment type="caution">
    <text evidence="2">The sequence shown here is derived from an EMBL/GenBank/DDBJ whole genome shotgun (WGS) entry which is preliminary data.</text>
</comment>
<keyword evidence="3" id="KW-1185">Reference proteome</keyword>
<protein>
    <submittedName>
        <fullName evidence="2">AAA family ATPase</fullName>
    </submittedName>
</protein>
<dbReference type="PANTHER" id="PTHR43581:SF4">
    <property type="entry name" value="ATP_GTP PHOSPHATASE"/>
    <property type="match status" value="1"/>
</dbReference>
<accession>A0ABU2D2Y1</accession>
<dbReference type="SUPFAM" id="SSF52540">
    <property type="entry name" value="P-loop containing nucleoside triphosphate hydrolases"/>
    <property type="match status" value="1"/>
</dbReference>
<evidence type="ECO:0000313" key="3">
    <source>
        <dbReference type="Proteomes" id="UP001246244"/>
    </source>
</evidence>
<evidence type="ECO:0000259" key="1">
    <source>
        <dbReference type="Pfam" id="PF13304"/>
    </source>
</evidence>
<gene>
    <name evidence="2" type="ORF">RG963_11135</name>
</gene>
<dbReference type="EMBL" id="JAVKPK010000045">
    <property type="protein sequence ID" value="MDR7666323.1"/>
    <property type="molecule type" value="Genomic_DNA"/>
</dbReference>
<evidence type="ECO:0000313" key="2">
    <source>
        <dbReference type="EMBL" id="MDR7666323.1"/>
    </source>
</evidence>
<dbReference type="Pfam" id="PF13304">
    <property type="entry name" value="AAA_21"/>
    <property type="match status" value="1"/>
</dbReference>
<feature type="domain" description="ATPase AAA-type core" evidence="1">
    <location>
        <begin position="32"/>
        <end position="364"/>
    </location>
</feature>
<dbReference type="PANTHER" id="PTHR43581">
    <property type="entry name" value="ATP/GTP PHOSPHATASE"/>
    <property type="match status" value="1"/>
</dbReference>
<proteinExistence type="predicted"/>
<dbReference type="InterPro" id="IPR051396">
    <property type="entry name" value="Bact_Antivir_Def_Nuclease"/>
</dbReference>